<keyword evidence="1" id="KW-0677">Repeat</keyword>
<dbReference type="InterPro" id="IPR052074">
    <property type="entry name" value="NonRcpt_TyrProt_Phosphatase"/>
</dbReference>
<dbReference type="Gene3D" id="1.10.510.10">
    <property type="entry name" value="Transferase(Phosphotransferase) domain 1"/>
    <property type="match status" value="1"/>
</dbReference>
<name>A0A8B9HLG6_ASTMX</name>
<proteinExistence type="predicted"/>
<accession>A0A8B9HLG6</accession>
<organism evidence="3 4">
    <name type="scientific">Astyanax mexicanus</name>
    <name type="common">Blind cave fish</name>
    <name type="synonym">Astyanax fasciatus mexicanus</name>
    <dbReference type="NCBI Taxonomy" id="7994"/>
    <lineage>
        <taxon>Eukaryota</taxon>
        <taxon>Metazoa</taxon>
        <taxon>Chordata</taxon>
        <taxon>Craniata</taxon>
        <taxon>Vertebrata</taxon>
        <taxon>Euteleostomi</taxon>
        <taxon>Actinopterygii</taxon>
        <taxon>Neopterygii</taxon>
        <taxon>Teleostei</taxon>
        <taxon>Ostariophysi</taxon>
        <taxon>Characiformes</taxon>
        <taxon>Characoidei</taxon>
        <taxon>Acestrorhamphidae</taxon>
        <taxon>Acestrorhamphinae</taxon>
        <taxon>Astyanax</taxon>
    </lineage>
</organism>
<protein>
    <recommendedName>
        <fullName evidence="2">KIND domain-containing protein</fullName>
    </recommendedName>
</protein>
<dbReference type="Proteomes" id="UP000694621">
    <property type="component" value="Unplaced"/>
</dbReference>
<dbReference type="PANTHER" id="PTHR46900">
    <property type="entry name" value="TYROSINE-PROTEIN PHOSPHATASE NON-RECEPTOR TYPE 13"/>
    <property type="match status" value="1"/>
</dbReference>
<evidence type="ECO:0000256" key="1">
    <source>
        <dbReference type="ARBA" id="ARBA00022737"/>
    </source>
</evidence>
<feature type="domain" description="KIND" evidence="2">
    <location>
        <begin position="1"/>
        <end position="170"/>
    </location>
</feature>
<evidence type="ECO:0000313" key="3">
    <source>
        <dbReference type="Ensembl" id="ENSAMXP00005015146.1"/>
    </source>
</evidence>
<dbReference type="PANTHER" id="PTHR46900:SF4">
    <property type="entry name" value="FERM AND PDZ DOMAIN CONTAINING 2"/>
    <property type="match status" value="1"/>
</dbReference>
<evidence type="ECO:0000313" key="4">
    <source>
        <dbReference type="Proteomes" id="UP000694621"/>
    </source>
</evidence>
<dbReference type="Ensembl" id="ENSAMXT00005016741.1">
    <property type="protein sequence ID" value="ENSAMXP00005015146.1"/>
    <property type="gene ID" value="ENSAMXG00005008022.1"/>
</dbReference>
<evidence type="ECO:0000259" key="2">
    <source>
        <dbReference type="PROSITE" id="PS51377"/>
    </source>
</evidence>
<dbReference type="InterPro" id="IPR011019">
    <property type="entry name" value="KIND_dom"/>
</dbReference>
<sequence length="223" mass="25479">MSYSVSSDYIHSLFFFYDLHAPLLPAGSANPCSIISPGSMLLSASGSIAFKTCSRSEDVASFTSPEMVLARTSSSRQDVEKMVVFSLGMTLYWTADYQLPQNQPVQLSNHLNSLLLKMCEEAALRRPDLLAVLEESEQHHKNALLPPPDTVIRQLVQDVLQDPVSHNLKLFSYFQEILVLTLVWFHFSSNDTKKIFFLTQTHWHWLIFCKKHISKHIFDIQYV</sequence>
<dbReference type="SMART" id="SM00750">
    <property type="entry name" value="KIND"/>
    <property type="match status" value="1"/>
</dbReference>
<dbReference type="OrthoDB" id="165498at2759"/>
<dbReference type="AlphaFoldDB" id="A0A8B9HLG6"/>
<dbReference type="PROSITE" id="PS51377">
    <property type="entry name" value="KIND"/>
    <property type="match status" value="1"/>
</dbReference>
<reference evidence="3" key="1">
    <citation type="submission" date="2025-08" db="UniProtKB">
        <authorList>
            <consortium name="Ensembl"/>
        </authorList>
    </citation>
    <scope>IDENTIFICATION</scope>
</reference>